<dbReference type="OrthoDB" id="1494990at2"/>
<gene>
    <name evidence="2" type="ORF">SAMN05444858_103184</name>
</gene>
<keyword evidence="1" id="KW-0732">Signal</keyword>
<evidence type="ECO:0000313" key="3">
    <source>
        <dbReference type="Proteomes" id="UP000186004"/>
    </source>
</evidence>
<dbReference type="Proteomes" id="UP000186004">
    <property type="component" value="Unassembled WGS sequence"/>
</dbReference>
<organism evidence="2 3">
    <name type="scientific">Micromonospora avicenniae</name>
    <dbReference type="NCBI Taxonomy" id="1198245"/>
    <lineage>
        <taxon>Bacteria</taxon>
        <taxon>Bacillati</taxon>
        <taxon>Actinomycetota</taxon>
        <taxon>Actinomycetes</taxon>
        <taxon>Micromonosporales</taxon>
        <taxon>Micromonosporaceae</taxon>
        <taxon>Micromonospora</taxon>
    </lineage>
</organism>
<dbReference type="EMBL" id="FTNF01000003">
    <property type="protein sequence ID" value="SIQ59520.1"/>
    <property type="molecule type" value="Genomic_DNA"/>
</dbReference>
<keyword evidence="3" id="KW-1185">Reference proteome</keyword>
<evidence type="ECO:0000313" key="2">
    <source>
        <dbReference type="EMBL" id="SIQ59520.1"/>
    </source>
</evidence>
<feature type="signal peptide" evidence="1">
    <location>
        <begin position="1"/>
        <end position="32"/>
    </location>
</feature>
<sequence length="152" mass="15416">MQNVRVRTLRVFGAAAAVAAAAVLGLAAQASAGVSGPAFYADGELYRTVGTPTDLSHTGAPDRAWDVLYSFGDAQRNVAEAAPGDAGYNGGRWQVHALSFPAGYAAAVTNGDLDGDGVLDSAIEVRAAVTAGSAIDTGVVKQFECPAIPLHN</sequence>
<proteinExistence type="predicted"/>
<accession>A0A1N6U1Q9</accession>
<protein>
    <submittedName>
        <fullName evidence="2">Uncharacterized protein</fullName>
    </submittedName>
</protein>
<evidence type="ECO:0000256" key="1">
    <source>
        <dbReference type="SAM" id="SignalP"/>
    </source>
</evidence>
<reference evidence="2 3" key="1">
    <citation type="submission" date="2017-01" db="EMBL/GenBank/DDBJ databases">
        <authorList>
            <person name="Mah S.A."/>
            <person name="Swanson W.J."/>
            <person name="Moy G.W."/>
            <person name="Vacquier V.D."/>
        </authorList>
    </citation>
    <scope>NUCLEOTIDE SEQUENCE [LARGE SCALE GENOMIC DNA]</scope>
    <source>
        <strain evidence="2 3">DSM 45758</strain>
    </source>
</reference>
<dbReference type="RefSeq" id="WP_076468642.1">
    <property type="nucleotide sequence ID" value="NZ_FTNF01000003.1"/>
</dbReference>
<feature type="chain" id="PRO_5038400972" evidence="1">
    <location>
        <begin position="33"/>
        <end position="152"/>
    </location>
</feature>
<name>A0A1N6U1Q9_9ACTN</name>
<dbReference type="AlphaFoldDB" id="A0A1N6U1Q9"/>